<feature type="domain" description="ABC transporter" evidence="5">
    <location>
        <begin position="12"/>
        <end position="236"/>
    </location>
</feature>
<evidence type="ECO:0000313" key="7">
    <source>
        <dbReference type="EMBL" id="QCC76765.1"/>
    </source>
</evidence>
<keyword evidence="4 7" id="KW-0067">ATP-binding</keyword>
<accession>A0A4P7UBS6</accession>
<dbReference type="EMBL" id="BMCK01000002">
    <property type="protein sequence ID" value="GGD16187.1"/>
    <property type="molecule type" value="Genomic_DNA"/>
</dbReference>
<evidence type="ECO:0000256" key="2">
    <source>
        <dbReference type="ARBA" id="ARBA00022448"/>
    </source>
</evidence>
<keyword evidence="9" id="KW-1185">Reference proteome</keyword>
<dbReference type="GO" id="GO:0016887">
    <property type="term" value="F:ATP hydrolysis activity"/>
    <property type="evidence" value="ECO:0007669"/>
    <property type="project" value="InterPro"/>
</dbReference>
<dbReference type="PANTHER" id="PTHR43335:SF4">
    <property type="entry name" value="ABC TRANSPORTER, ATP-BINDING PROTEIN"/>
    <property type="match status" value="1"/>
</dbReference>
<dbReference type="PANTHER" id="PTHR43335">
    <property type="entry name" value="ABC TRANSPORTER, ATP-BINDING PROTEIN"/>
    <property type="match status" value="1"/>
</dbReference>
<dbReference type="Proteomes" id="UP000630594">
    <property type="component" value="Unassembled WGS sequence"/>
</dbReference>
<keyword evidence="2" id="KW-0813">Transport</keyword>
<evidence type="ECO:0000313" key="6">
    <source>
        <dbReference type="EMBL" id="GGD16187.1"/>
    </source>
</evidence>
<protein>
    <submittedName>
        <fullName evidence="6">ABC transporter ATP-binding protein</fullName>
    </submittedName>
    <submittedName>
        <fullName evidence="7">ATP-binding cassette domain-containing protein</fullName>
    </submittedName>
</protein>
<evidence type="ECO:0000259" key="5">
    <source>
        <dbReference type="PROSITE" id="PS50893"/>
    </source>
</evidence>
<dbReference type="Gene3D" id="3.40.50.300">
    <property type="entry name" value="P-loop containing nucleotide triphosphate hydrolases"/>
    <property type="match status" value="1"/>
</dbReference>
<evidence type="ECO:0000256" key="1">
    <source>
        <dbReference type="ARBA" id="ARBA00005417"/>
    </source>
</evidence>
<name>A0A4P7UBS6_9ACTN</name>
<dbReference type="OrthoDB" id="9804819at2"/>
<evidence type="ECO:0000313" key="9">
    <source>
        <dbReference type="Proteomes" id="UP000630594"/>
    </source>
</evidence>
<evidence type="ECO:0000256" key="4">
    <source>
        <dbReference type="ARBA" id="ARBA00022840"/>
    </source>
</evidence>
<reference evidence="6" key="2">
    <citation type="journal article" date="2014" name="Int. J. Syst. Evol. Microbiol.">
        <title>Complete genome of a new Firmicutes species belonging to the dominant human colonic microbiota ('Ruminococcus bicirculans') reveals two chromosomes and a selective capacity to utilize plant glucans.</title>
        <authorList>
            <consortium name="NISC Comparative Sequencing Program"/>
            <person name="Wegmann U."/>
            <person name="Louis P."/>
            <person name="Goesmann A."/>
            <person name="Henrissat B."/>
            <person name="Duncan S.H."/>
            <person name="Flint H.J."/>
        </authorList>
    </citation>
    <scope>NUCLEOTIDE SEQUENCE</scope>
    <source>
        <strain evidence="6">CCM 7403</strain>
    </source>
</reference>
<evidence type="ECO:0000313" key="8">
    <source>
        <dbReference type="Proteomes" id="UP000297025"/>
    </source>
</evidence>
<dbReference type="EMBL" id="CP038462">
    <property type="protein sequence ID" value="QCC76765.1"/>
    <property type="molecule type" value="Genomic_DNA"/>
</dbReference>
<comment type="similarity">
    <text evidence="1">Belongs to the ABC transporter superfamily.</text>
</comment>
<organism evidence="7 8">
    <name type="scientific">Nocardioides daphniae</name>
    <dbReference type="NCBI Taxonomy" id="402297"/>
    <lineage>
        <taxon>Bacteria</taxon>
        <taxon>Bacillati</taxon>
        <taxon>Actinomycetota</taxon>
        <taxon>Actinomycetes</taxon>
        <taxon>Propionibacteriales</taxon>
        <taxon>Nocardioidaceae</taxon>
        <taxon>Nocardioides</taxon>
    </lineage>
</organism>
<reference evidence="9" key="3">
    <citation type="journal article" date="2019" name="Int. J. Syst. Evol. Microbiol.">
        <title>The Global Catalogue of Microorganisms (GCM) 10K type strain sequencing project: providing services to taxonomists for standard genome sequencing and annotation.</title>
        <authorList>
            <consortium name="The Broad Institute Genomics Platform"/>
            <consortium name="The Broad Institute Genome Sequencing Center for Infectious Disease"/>
            <person name="Wu L."/>
            <person name="Ma J."/>
        </authorList>
    </citation>
    <scope>NUCLEOTIDE SEQUENCE [LARGE SCALE GENOMIC DNA]</scope>
    <source>
        <strain evidence="9">CCM 7403</strain>
    </source>
</reference>
<reference evidence="6" key="5">
    <citation type="submission" date="2024-05" db="EMBL/GenBank/DDBJ databases">
        <authorList>
            <person name="Sun Q."/>
            <person name="Sedlacek I."/>
        </authorList>
    </citation>
    <scope>NUCLEOTIDE SEQUENCE</scope>
    <source>
        <strain evidence="6">CCM 7403</strain>
    </source>
</reference>
<dbReference type="InterPro" id="IPR003593">
    <property type="entry name" value="AAA+_ATPase"/>
</dbReference>
<dbReference type="InterPro" id="IPR003439">
    <property type="entry name" value="ABC_transporter-like_ATP-bd"/>
</dbReference>
<gene>
    <name evidence="7" type="ORF">E2C04_05160</name>
    <name evidence="6" type="ORF">GCM10007231_13930</name>
</gene>
<dbReference type="AlphaFoldDB" id="A0A4P7UBS6"/>
<dbReference type="PROSITE" id="PS50893">
    <property type="entry name" value="ABC_TRANSPORTER_2"/>
    <property type="match status" value="1"/>
</dbReference>
<sequence>MPATQSRTGMSIEFRGLTKSFGGVQAVQDLSFDVAPGRVTGFLGPNGSGKTTTLRMLLGLVTPDAGTALVGGRAYADHPHPGRVVGASLEASFHPGRTARAHLRTLSPHVGVGDARVDEVLAQVGLSAAAERKVGGFSLGMRQRLALATTLLADPGVLVLDEPANGLDPAGIIWLRDLLRFLASEGRTVLVSSHVLAEVQATVDDVVVIAEGRLVHASSLAEMVHLADSHVRLAGPDLAALASAAQQHGWSVDRHGDHLRVRGARAAEVGSAAFAAGQVVHELTDVGANLEETFLELVARGAAGTAGAEVAA</sequence>
<dbReference type="RefSeq" id="WP_135831813.1">
    <property type="nucleotide sequence ID" value="NZ_BMCK01000002.1"/>
</dbReference>
<reference evidence="7" key="4">
    <citation type="submission" date="2019-03" db="EMBL/GenBank/DDBJ databases">
        <authorList>
            <person name="Huang Y."/>
        </authorList>
    </citation>
    <scope>NUCLEOTIDE SEQUENCE</scope>
    <source>
        <strain evidence="7">JCM 16608</strain>
    </source>
</reference>
<reference evidence="7 8" key="1">
    <citation type="journal article" date="2008" name="Int. J. Syst. Evol. Microbiol.">
        <title>Nocardioides daphniae sp. nov., isolated from Daphnia cucullata (Crustacea: Cladocera).</title>
        <authorList>
            <person name="Toth E.M."/>
            <person name="Keki Z."/>
            <person name="Homonnay Z.G."/>
            <person name="Borsodi A.K."/>
            <person name="Marialigeti K."/>
            <person name="Schumann P."/>
        </authorList>
    </citation>
    <scope>NUCLEOTIDE SEQUENCE [LARGE SCALE GENOMIC DNA]</scope>
    <source>
        <strain evidence="7 8">JCM 16608</strain>
    </source>
</reference>
<dbReference type="InterPro" id="IPR027417">
    <property type="entry name" value="P-loop_NTPase"/>
</dbReference>
<dbReference type="SMART" id="SM00382">
    <property type="entry name" value="AAA"/>
    <property type="match status" value="1"/>
</dbReference>
<keyword evidence="3" id="KW-0547">Nucleotide-binding</keyword>
<dbReference type="PROSITE" id="PS00211">
    <property type="entry name" value="ABC_TRANSPORTER_1"/>
    <property type="match status" value="1"/>
</dbReference>
<dbReference type="GO" id="GO:0005524">
    <property type="term" value="F:ATP binding"/>
    <property type="evidence" value="ECO:0007669"/>
    <property type="project" value="UniProtKB-KW"/>
</dbReference>
<dbReference type="SUPFAM" id="SSF52540">
    <property type="entry name" value="P-loop containing nucleoside triphosphate hydrolases"/>
    <property type="match status" value="1"/>
</dbReference>
<dbReference type="Pfam" id="PF00005">
    <property type="entry name" value="ABC_tran"/>
    <property type="match status" value="1"/>
</dbReference>
<dbReference type="Proteomes" id="UP000297025">
    <property type="component" value="Chromosome"/>
</dbReference>
<proteinExistence type="inferred from homology"/>
<evidence type="ECO:0000256" key="3">
    <source>
        <dbReference type="ARBA" id="ARBA00022741"/>
    </source>
</evidence>
<dbReference type="InterPro" id="IPR017871">
    <property type="entry name" value="ABC_transporter-like_CS"/>
</dbReference>
<dbReference type="KEGG" id="ndp:E2C04_05160"/>